<dbReference type="InterPro" id="IPR001711">
    <property type="entry name" value="PLipase_C_Pinositol-sp_Y"/>
</dbReference>
<keyword evidence="13" id="KW-1185">Reference proteome</keyword>
<dbReference type="PROSITE" id="PS50007">
    <property type="entry name" value="PIPLC_X_DOMAIN"/>
    <property type="match status" value="1"/>
</dbReference>
<keyword evidence="3 5" id="KW-0727">SH2 domain</keyword>
<dbReference type="InterPro" id="IPR000008">
    <property type="entry name" value="C2_dom"/>
</dbReference>
<name>A0ABP1Q6E1_9HEXA</name>
<reference evidence="12 13" key="1">
    <citation type="submission" date="2024-08" db="EMBL/GenBank/DDBJ databases">
        <authorList>
            <person name="Cucini C."/>
            <person name="Frati F."/>
        </authorList>
    </citation>
    <scope>NUCLEOTIDE SEQUENCE [LARGE SCALE GENOMIC DNA]</scope>
</reference>
<dbReference type="InterPro" id="IPR001192">
    <property type="entry name" value="PI-PLC_fam"/>
</dbReference>
<dbReference type="Pfam" id="PF00387">
    <property type="entry name" value="PI-PLC-Y"/>
    <property type="match status" value="1"/>
</dbReference>
<dbReference type="InterPro" id="IPR000909">
    <property type="entry name" value="PLipase_C_PInositol-sp_X_dom"/>
</dbReference>
<feature type="domain" description="SH2" evidence="8">
    <location>
        <begin position="576"/>
        <end position="673"/>
    </location>
</feature>
<dbReference type="EMBL" id="CAXLJM020000024">
    <property type="protein sequence ID" value="CAL8091042.1"/>
    <property type="molecule type" value="Genomic_DNA"/>
</dbReference>
<evidence type="ECO:0000259" key="10">
    <source>
        <dbReference type="PROSITE" id="PS50004"/>
    </source>
</evidence>
<protein>
    <recommendedName>
        <fullName evidence="7">Phosphoinositide phospholipase C</fullName>
        <ecNumber evidence="7">3.1.4.11</ecNumber>
    </recommendedName>
</protein>
<evidence type="ECO:0000313" key="13">
    <source>
        <dbReference type="Proteomes" id="UP001642540"/>
    </source>
</evidence>
<dbReference type="CDD" id="cd00275">
    <property type="entry name" value="C2_PLC_like"/>
    <property type="match status" value="1"/>
</dbReference>
<dbReference type="InterPro" id="IPR011993">
    <property type="entry name" value="PH-like_dom_sf"/>
</dbReference>
<evidence type="ECO:0000259" key="8">
    <source>
        <dbReference type="PROSITE" id="PS50001"/>
    </source>
</evidence>
<dbReference type="PROSITE" id="PS50002">
    <property type="entry name" value="SH3"/>
    <property type="match status" value="1"/>
</dbReference>
<dbReference type="Proteomes" id="UP001642540">
    <property type="component" value="Unassembled WGS sequence"/>
</dbReference>
<dbReference type="InterPro" id="IPR057061">
    <property type="entry name" value="PLCG_EF-hand_2"/>
</dbReference>
<evidence type="ECO:0000259" key="9">
    <source>
        <dbReference type="PROSITE" id="PS50002"/>
    </source>
</evidence>
<proteinExistence type="predicted"/>
<dbReference type="PRINTS" id="PR00390">
    <property type="entry name" value="PHPHLIPASEC"/>
</dbReference>
<evidence type="ECO:0000259" key="11">
    <source>
        <dbReference type="PROSITE" id="PS50008"/>
    </source>
</evidence>
<dbReference type="Pfam" id="PF00168">
    <property type="entry name" value="C2"/>
    <property type="match status" value="1"/>
</dbReference>
<dbReference type="Pfam" id="PF00017">
    <property type="entry name" value="SH2"/>
    <property type="match status" value="2"/>
</dbReference>
<dbReference type="SMART" id="SM00149">
    <property type="entry name" value="PLCYc"/>
    <property type="match status" value="1"/>
</dbReference>
<dbReference type="PANTHER" id="PTHR10336">
    <property type="entry name" value="PHOSPHOINOSITIDE-SPECIFIC PHOSPHOLIPASE C FAMILY PROTEIN"/>
    <property type="match status" value="1"/>
</dbReference>
<comment type="catalytic activity">
    <reaction evidence="7">
        <text>a 1,2-diacyl-sn-glycero-3-phospho-(1D-myo-inositol-4,5-bisphosphate) + H2O = 1D-myo-inositol 1,4,5-trisphosphate + a 1,2-diacyl-sn-glycerol + H(+)</text>
        <dbReference type="Rhea" id="RHEA:33179"/>
        <dbReference type="ChEBI" id="CHEBI:15377"/>
        <dbReference type="ChEBI" id="CHEBI:15378"/>
        <dbReference type="ChEBI" id="CHEBI:17815"/>
        <dbReference type="ChEBI" id="CHEBI:58456"/>
        <dbReference type="ChEBI" id="CHEBI:203600"/>
        <dbReference type="EC" id="3.1.4.11"/>
    </reaction>
</comment>
<dbReference type="Pfam" id="PF00018">
    <property type="entry name" value="SH3_1"/>
    <property type="match status" value="1"/>
</dbReference>
<dbReference type="InterPro" id="IPR036028">
    <property type="entry name" value="SH3-like_dom_sf"/>
</dbReference>
<evidence type="ECO:0000256" key="3">
    <source>
        <dbReference type="ARBA" id="ARBA00022999"/>
    </source>
</evidence>
<dbReference type="InterPro" id="IPR017946">
    <property type="entry name" value="PLC-like_Pdiesterase_TIM-brl"/>
</dbReference>
<dbReference type="InterPro" id="IPR001452">
    <property type="entry name" value="SH3_domain"/>
</dbReference>
<dbReference type="EC" id="3.1.4.11" evidence="7"/>
<keyword evidence="7" id="KW-0378">Hydrolase</keyword>
<accession>A0ABP1Q6E1</accession>
<evidence type="ECO:0000256" key="4">
    <source>
        <dbReference type="ARBA" id="ARBA00023224"/>
    </source>
</evidence>
<dbReference type="PROSITE" id="PS50004">
    <property type="entry name" value="C2"/>
    <property type="match status" value="1"/>
</dbReference>
<dbReference type="Pfam" id="PF23329">
    <property type="entry name" value="EF_HAND_1_PLCG"/>
    <property type="match status" value="1"/>
</dbReference>
<dbReference type="SUPFAM" id="SSF50044">
    <property type="entry name" value="SH3-domain"/>
    <property type="match status" value="1"/>
</dbReference>
<dbReference type="PANTHER" id="PTHR10336:SF159">
    <property type="entry name" value="1-PHOSPHATIDYLINOSITOL 4,5-BISPHOSPHATE PHOSPHODIESTERASE GAMMA"/>
    <property type="match status" value="1"/>
</dbReference>
<dbReference type="Pfam" id="PF23583">
    <property type="entry name" value="EF_HAND_2_PLCG"/>
    <property type="match status" value="1"/>
</dbReference>
<dbReference type="SMART" id="SM00252">
    <property type="entry name" value="SH2"/>
    <property type="match status" value="2"/>
</dbReference>
<feature type="domain" description="C2" evidence="10">
    <location>
        <begin position="965"/>
        <end position="1094"/>
    </location>
</feature>
<evidence type="ECO:0000256" key="1">
    <source>
        <dbReference type="ARBA" id="ARBA00022443"/>
    </source>
</evidence>
<feature type="domain" description="SH3" evidence="9">
    <location>
        <begin position="703"/>
        <end position="763"/>
    </location>
</feature>
<evidence type="ECO:0000256" key="2">
    <source>
        <dbReference type="ARBA" id="ARBA00022837"/>
    </source>
</evidence>
<dbReference type="CDD" id="cd08558">
    <property type="entry name" value="PI-PLCc_eukaryota"/>
    <property type="match status" value="1"/>
</dbReference>
<dbReference type="SMART" id="SM00326">
    <property type="entry name" value="SH3"/>
    <property type="match status" value="1"/>
</dbReference>
<keyword evidence="2" id="KW-0106">Calcium</keyword>
<feature type="domain" description="SH2" evidence="8">
    <location>
        <begin position="467"/>
        <end position="565"/>
    </location>
</feature>
<keyword evidence="7" id="KW-0443">Lipid metabolism</keyword>
<dbReference type="Gene3D" id="3.20.20.190">
    <property type="entry name" value="Phosphatidylinositol (PI) phosphodiesterase"/>
    <property type="match status" value="2"/>
</dbReference>
<dbReference type="Pfam" id="PF00388">
    <property type="entry name" value="PI-PLC-X"/>
    <property type="match status" value="1"/>
</dbReference>
<dbReference type="PROSITE" id="PS50008">
    <property type="entry name" value="PIPLC_Y_DOMAIN"/>
    <property type="match status" value="1"/>
</dbReference>
<dbReference type="Gene3D" id="2.30.29.30">
    <property type="entry name" value="Pleckstrin-homology domain (PH domain)/Phosphotyrosine-binding domain (PTB)"/>
    <property type="match status" value="1"/>
</dbReference>
<dbReference type="Gene3D" id="3.30.505.10">
    <property type="entry name" value="SH2 domain"/>
    <property type="match status" value="2"/>
</dbReference>
<dbReference type="Gene3D" id="2.60.40.150">
    <property type="entry name" value="C2 domain"/>
    <property type="match status" value="1"/>
</dbReference>
<evidence type="ECO:0000256" key="6">
    <source>
        <dbReference type="PROSITE-ProRule" id="PRU00192"/>
    </source>
</evidence>
<dbReference type="InterPro" id="IPR011992">
    <property type="entry name" value="EF-hand-dom_pair"/>
</dbReference>
<dbReference type="SUPFAM" id="SSF55550">
    <property type="entry name" value="SH2 domain"/>
    <property type="match status" value="2"/>
</dbReference>
<dbReference type="SMART" id="SM00239">
    <property type="entry name" value="C2"/>
    <property type="match status" value="1"/>
</dbReference>
<keyword evidence="4" id="KW-0807">Transducer</keyword>
<dbReference type="Gene3D" id="2.30.30.40">
    <property type="entry name" value="SH3 Domains"/>
    <property type="match status" value="1"/>
</dbReference>
<evidence type="ECO:0000313" key="12">
    <source>
        <dbReference type="EMBL" id="CAL8091042.1"/>
    </source>
</evidence>
<keyword evidence="7" id="KW-0442">Lipid degradation</keyword>
<keyword evidence="1 6" id="KW-0728">SH3 domain</keyword>
<dbReference type="SUPFAM" id="SSF47473">
    <property type="entry name" value="EF-hand"/>
    <property type="match status" value="1"/>
</dbReference>
<dbReference type="InterPro" id="IPR056586">
    <property type="entry name" value="EF-hand_PLCG1"/>
</dbReference>
<comment type="caution">
    <text evidence="12">The sequence shown here is derived from an EMBL/GenBank/DDBJ whole genome shotgun (WGS) entry which is preliminary data.</text>
</comment>
<evidence type="ECO:0000256" key="5">
    <source>
        <dbReference type="PROSITE-ProRule" id="PRU00191"/>
    </source>
</evidence>
<dbReference type="SUPFAM" id="SSF51695">
    <property type="entry name" value="PLC-like phosphodiesterases"/>
    <property type="match status" value="1"/>
</dbReference>
<feature type="domain" description="PI-PLC Y-box" evidence="11">
    <location>
        <begin position="850"/>
        <end position="966"/>
    </location>
</feature>
<organism evidence="12 13">
    <name type="scientific">Orchesella dallaii</name>
    <dbReference type="NCBI Taxonomy" id="48710"/>
    <lineage>
        <taxon>Eukaryota</taxon>
        <taxon>Metazoa</taxon>
        <taxon>Ecdysozoa</taxon>
        <taxon>Arthropoda</taxon>
        <taxon>Hexapoda</taxon>
        <taxon>Collembola</taxon>
        <taxon>Entomobryomorpha</taxon>
        <taxon>Entomobryoidea</taxon>
        <taxon>Orchesellidae</taxon>
        <taxon>Orchesellinae</taxon>
        <taxon>Orchesella</taxon>
    </lineage>
</organism>
<dbReference type="PRINTS" id="PR00401">
    <property type="entry name" value="SH2DOMAIN"/>
</dbReference>
<dbReference type="InterPro" id="IPR035892">
    <property type="entry name" value="C2_domain_sf"/>
</dbReference>
<dbReference type="InterPro" id="IPR000980">
    <property type="entry name" value="SH2"/>
</dbReference>
<gene>
    <name evidence="12" type="ORF">ODALV1_LOCUS7811</name>
</gene>
<sequence>MPMDSILVGADFLGDIEVTRYSARRKSEVILSFQYDTYEVICKNAKTGKVDRNVPTKKEAEGWMKALEYLIDKRPTSYLAQLDIWFLKQYESMIANSNQHTLTMKQMKDFTNRISFKISTGKLKETFQTVQDEDGALNIFGFTKLVREFLHDQQIFTDCFGKYSFGSKIDLNGFQEFLQHEQNEVSYTEYISFFREYVKAGSRGVAYMNAHEAVDFLFSKQNQVWNKKYEVVYQDMTRPLSHYWIASSHNTYLTGDQVSSESSTEAYARCLRQGCRCIELDCWDGADGSPVIYHGRTLTTKIAFLDVIKTIRDHAFVTSEYPVILSIENHCSVKQQKIMAKKFDEVLGKMLVIAPLFKDESELPSPQQLKRRILLKCKKLPKHAKEIIEYAERERDKDLDLSDTFKNGKMYIQEGSTWEPYFFALTNDKLIYTEIVDDCAHANNNDYEGVDSNSVMPIEELHYSKKWFHGKVHGGVRAAEDRVRKFGVEGGFLVRQSDTYAGDYSLCFLSQDSAHHIRIKSNPEQTRYYLIPSKQFDSLYSLISYYRKNSLETRDFYIERFTKPVPQPERHEQQPWFYPNSRFPEPMGRGKAEELLQKIPLNGAFLVRYSSDGGANGRFVISFRVENQLKHCRVKEDGRLLVVSVQRFENIEKLVTYYSTHSFYKGLKLKHPVNEELYKFAHSVEAPDDKVYTSPDYLDTNTNSSQQCRALSPYHPLDSDSLSFEKGDVITNVVKQDGVWWKGDLGEQIQKTFPSNFVEEVEPVDSPFGELQKGSIPVGKADVEKRSDETNPYILKVYSPSSPVPFKAAVPTYREAKEWQEIINFVNNRATKRVSQISLIQKKNKIAQEFSKQIVYCCTVPKLNPDDVRTNGRLYNQMTSYTEVTAEKQMSMDPEFYVWLHEVQFSRVYPKAQRVDSSNYNPIRYWNFGCQMVALNYQTPDRPMQLNHGKFRQNGGCGYVLKPDFMFRKNFHPSRVRDLDTNEIQPLTFKITIIAARQLFRTGNKFISSPFVEVEIIGADFDCQKVRTTKYIAENGFNPFWNEKFTIKVLNPDLALIRFSISDEDSFGDSHFVGQATYPALCLFQGYRSVPLENGYGEELLSSMLIHLQYTYDIHTRVRRT</sequence>
<dbReference type="InterPro" id="IPR036860">
    <property type="entry name" value="SH2_dom_sf"/>
</dbReference>
<dbReference type="SMART" id="SM00148">
    <property type="entry name" value="PLCXc"/>
    <property type="match status" value="1"/>
</dbReference>
<evidence type="ECO:0000256" key="7">
    <source>
        <dbReference type="RuleBase" id="RU361133"/>
    </source>
</evidence>
<dbReference type="SUPFAM" id="SSF49562">
    <property type="entry name" value="C2 domain (Calcium/lipid-binding domain, CaLB)"/>
    <property type="match status" value="1"/>
</dbReference>
<dbReference type="PROSITE" id="PS50001">
    <property type="entry name" value="SH2"/>
    <property type="match status" value="2"/>
</dbReference>